<dbReference type="InterPro" id="IPR001172">
    <property type="entry name" value="FliN_T3SS_HrcQb"/>
</dbReference>
<feature type="domain" description="Flagellar motor switch protein FliN-like C-terminal" evidence="9">
    <location>
        <begin position="77"/>
        <end position="147"/>
    </location>
</feature>
<evidence type="ECO:0000259" key="9">
    <source>
        <dbReference type="Pfam" id="PF01052"/>
    </source>
</evidence>
<keyword evidence="7" id="KW-0472">Membrane</keyword>
<reference evidence="10 11" key="1">
    <citation type="submission" date="2018-11" db="EMBL/GenBank/DDBJ databases">
        <title>Mesobaculum littorinae gen. nov., sp. nov., isolated from Littorina scabra that represents a novel genus of the order Rhodobacteraceae.</title>
        <authorList>
            <person name="Li F."/>
        </authorList>
    </citation>
    <scope>NUCLEOTIDE SEQUENCE [LARGE SCALE GENOMIC DNA]</scope>
    <source>
        <strain evidence="10 11">M0103</strain>
    </source>
</reference>
<sequence>MPDDKTPSPADGAPGTTDKAATPAARTGGSDTSVFPDLDAPTSPATGAAGEEPTVIESLTAGHAAGQSAAGRNINAMLNVGLNVQIVLGHARMPISQLLELSRGSVIELDKKIGAPVDLVINDRLIARGDLVKVGEDRLGVTLTEIVKDYVSEI</sequence>
<keyword evidence="5" id="KW-0145">Chemotaxis</keyword>
<comment type="subcellular location">
    <subcellularLocation>
        <location evidence="1">Cell membrane</location>
        <topology evidence="1">Peripheral membrane protein</topology>
        <orientation evidence="1">Cytoplasmic side</orientation>
    </subcellularLocation>
</comment>
<dbReference type="PANTHER" id="PTHR43484:SF1">
    <property type="entry name" value="FLAGELLAR MOTOR SWITCH PROTEIN FLIN"/>
    <property type="match status" value="1"/>
</dbReference>
<protein>
    <recommendedName>
        <fullName evidence="3">Flagellar motor switch protein FliN</fullName>
    </recommendedName>
</protein>
<keyword evidence="11" id="KW-1185">Reference proteome</keyword>
<accession>A0A438ADU5</accession>
<dbReference type="Proteomes" id="UP000285908">
    <property type="component" value="Unassembled WGS sequence"/>
</dbReference>
<proteinExistence type="inferred from homology"/>
<dbReference type="PANTHER" id="PTHR43484">
    <property type="match status" value="1"/>
</dbReference>
<keyword evidence="10" id="KW-0282">Flagellum</keyword>
<dbReference type="AlphaFoldDB" id="A0A438ADU5"/>
<feature type="region of interest" description="Disordered" evidence="8">
    <location>
        <begin position="1"/>
        <end position="50"/>
    </location>
</feature>
<evidence type="ECO:0000256" key="4">
    <source>
        <dbReference type="ARBA" id="ARBA00022475"/>
    </source>
</evidence>
<dbReference type="InterPro" id="IPR051469">
    <property type="entry name" value="FliN/MopA/SpaO"/>
</dbReference>
<dbReference type="GO" id="GO:0009425">
    <property type="term" value="C:bacterial-type flagellum basal body"/>
    <property type="evidence" value="ECO:0007669"/>
    <property type="project" value="InterPro"/>
</dbReference>
<dbReference type="SUPFAM" id="SSF101801">
    <property type="entry name" value="Surface presentation of antigens (SPOA)"/>
    <property type="match status" value="1"/>
</dbReference>
<dbReference type="Gene3D" id="2.30.330.10">
    <property type="entry name" value="SpoA-like"/>
    <property type="match status" value="1"/>
</dbReference>
<dbReference type="GO" id="GO:0006935">
    <property type="term" value="P:chemotaxis"/>
    <property type="evidence" value="ECO:0007669"/>
    <property type="project" value="UniProtKB-KW"/>
</dbReference>
<evidence type="ECO:0000313" key="11">
    <source>
        <dbReference type="Proteomes" id="UP000285908"/>
    </source>
</evidence>
<dbReference type="GO" id="GO:0071973">
    <property type="term" value="P:bacterial-type flagellum-dependent cell motility"/>
    <property type="evidence" value="ECO:0007669"/>
    <property type="project" value="InterPro"/>
</dbReference>
<dbReference type="Pfam" id="PF01052">
    <property type="entry name" value="FliMN_C"/>
    <property type="match status" value="1"/>
</dbReference>
<evidence type="ECO:0000256" key="2">
    <source>
        <dbReference type="ARBA" id="ARBA00009226"/>
    </source>
</evidence>
<comment type="similarity">
    <text evidence="2">Belongs to the FliN/MopA/SpaO family.</text>
</comment>
<keyword evidence="6" id="KW-0283">Flagellar rotation</keyword>
<dbReference type="InterPro" id="IPR001543">
    <property type="entry name" value="FliN-like_C"/>
</dbReference>
<evidence type="ECO:0000256" key="8">
    <source>
        <dbReference type="SAM" id="MobiDB-lite"/>
    </source>
</evidence>
<comment type="caution">
    <text evidence="10">The sequence shown here is derived from an EMBL/GenBank/DDBJ whole genome shotgun (WGS) entry which is preliminary data.</text>
</comment>
<dbReference type="EMBL" id="RQXX01000007">
    <property type="protein sequence ID" value="RVV96876.1"/>
    <property type="molecule type" value="Genomic_DNA"/>
</dbReference>
<keyword evidence="10" id="KW-0969">Cilium</keyword>
<evidence type="ECO:0000256" key="3">
    <source>
        <dbReference type="ARBA" id="ARBA00021897"/>
    </source>
</evidence>
<dbReference type="RefSeq" id="WP_127907670.1">
    <property type="nucleotide sequence ID" value="NZ_RQXX01000007.1"/>
</dbReference>
<evidence type="ECO:0000256" key="5">
    <source>
        <dbReference type="ARBA" id="ARBA00022500"/>
    </source>
</evidence>
<organism evidence="10 11">
    <name type="scientific">Mesobaculum littorinae</name>
    <dbReference type="NCBI Taxonomy" id="2486419"/>
    <lineage>
        <taxon>Bacteria</taxon>
        <taxon>Pseudomonadati</taxon>
        <taxon>Pseudomonadota</taxon>
        <taxon>Alphaproteobacteria</taxon>
        <taxon>Rhodobacterales</taxon>
        <taxon>Roseobacteraceae</taxon>
        <taxon>Mesobaculum</taxon>
    </lineage>
</organism>
<gene>
    <name evidence="10" type="ORF">EKE94_16150</name>
</gene>
<keyword evidence="4" id="KW-1003">Cell membrane</keyword>
<keyword evidence="10" id="KW-0966">Cell projection</keyword>
<dbReference type="InterPro" id="IPR036429">
    <property type="entry name" value="SpoA-like_sf"/>
</dbReference>
<dbReference type="GO" id="GO:0005886">
    <property type="term" value="C:plasma membrane"/>
    <property type="evidence" value="ECO:0007669"/>
    <property type="project" value="UniProtKB-SubCell"/>
</dbReference>
<dbReference type="OrthoDB" id="9790303at2"/>
<evidence type="ECO:0000256" key="6">
    <source>
        <dbReference type="ARBA" id="ARBA00022779"/>
    </source>
</evidence>
<evidence type="ECO:0000256" key="7">
    <source>
        <dbReference type="ARBA" id="ARBA00023136"/>
    </source>
</evidence>
<dbReference type="GO" id="GO:0003774">
    <property type="term" value="F:cytoskeletal motor activity"/>
    <property type="evidence" value="ECO:0007669"/>
    <property type="project" value="InterPro"/>
</dbReference>
<evidence type="ECO:0000313" key="10">
    <source>
        <dbReference type="EMBL" id="RVV96876.1"/>
    </source>
</evidence>
<evidence type="ECO:0000256" key="1">
    <source>
        <dbReference type="ARBA" id="ARBA00004413"/>
    </source>
</evidence>
<name>A0A438ADU5_9RHOB</name>
<dbReference type="PRINTS" id="PR00956">
    <property type="entry name" value="FLGMOTORFLIN"/>
</dbReference>